<dbReference type="Proteomes" id="UP001254488">
    <property type="component" value="Unassembled WGS sequence"/>
</dbReference>
<feature type="transmembrane region" description="Helical" evidence="1">
    <location>
        <begin position="147"/>
        <end position="166"/>
    </location>
</feature>
<evidence type="ECO:0000256" key="1">
    <source>
        <dbReference type="SAM" id="Phobius"/>
    </source>
</evidence>
<protein>
    <submittedName>
        <fullName evidence="2">Rod shape-determining protein MreD</fullName>
    </submittedName>
</protein>
<keyword evidence="1" id="KW-0812">Transmembrane</keyword>
<keyword evidence="1" id="KW-0472">Membrane</keyword>
<keyword evidence="1" id="KW-1133">Transmembrane helix</keyword>
<feature type="transmembrane region" description="Helical" evidence="1">
    <location>
        <begin position="37"/>
        <end position="62"/>
    </location>
</feature>
<dbReference type="EMBL" id="JAVRHZ010000005">
    <property type="protein sequence ID" value="MDT0556252.1"/>
    <property type="molecule type" value="Genomic_DNA"/>
</dbReference>
<keyword evidence="3" id="KW-1185">Reference proteome</keyword>
<reference evidence="2 3" key="1">
    <citation type="submission" date="2023-09" db="EMBL/GenBank/DDBJ databases">
        <authorList>
            <person name="Rey-Velasco X."/>
        </authorList>
    </citation>
    <scope>NUCLEOTIDE SEQUENCE [LARGE SCALE GENOMIC DNA]</scope>
    <source>
        <strain evidence="2 3">W242</strain>
    </source>
</reference>
<sequence length="171" mass="19682">MFQNNFVVTNTFRFIVFVVLQVLILNHINFLGYINPYIYIIFILLFPFAGNKSLLLFLSFLLGLTIDMFCDSGGIHAAASVTIAFLRPLALRFSFGVSYEHNNIKLYKTPLNERLRYITLLVLIHHFILFSLEIFSIQNIILILKSTLFSSIFSILLITCILMLFGRSDSK</sequence>
<accession>A0ABU2YDI5</accession>
<comment type="caution">
    <text evidence="2">The sequence shown here is derived from an EMBL/GenBank/DDBJ whole genome shotgun (WGS) entry which is preliminary data.</text>
</comment>
<proteinExistence type="predicted"/>
<feature type="transmembrane region" description="Helical" evidence="1">
    <location>
        <begin position="115"/>
        <end position="135"/>
    </location>
</feature>
<dbReference type="RefSeq" id="WP_311333204.1">
    <property type="nucleotide sequence ID" value="NZ_JAVRHZ010000005.1"/>
</dbReference>
<gene>
    <name evidence="2" type="ORF">RM538_09565</name>
</gene>
<name>A0ABU2YDI5_9FLAO</name>
<evidence type="ECO:0000313" key="2">
    <source>
        <dbReference type="EMBL" id="MDT0556252.1"/>
    </source>
</evidence>
<feature type="transmembrane region" description="Helical" evidence="1">
    <location>
        <begin position="12"/>
        <end position="31"/>
    </location>
</feature>
<evidence type="ECO:0000313" key="3">
    <source>
        <dbReference type="Proteomes" id="UP001254488"/>
    </source>
</evidence>
<organism evidence="2 3">
    <name type="scientific">Patiriisocius hiemis</name>
    <dbReference type="NCBI Taxonomy" id="3075604"/>
    <lineage>
        <taxon>Bacteria</taxon>
        <taxon>Pseudomonadati</taxon>
        <taxon>Bacteroidota</taxon>
        <taxon>Flavobacteriia</taxon>
        <taxon>Flavobacteriales</taxon>
        <taxon>Flavobacteriaceae</taxon>
        <taxon>Patiriisocius</taxon>
    </lineage>
</organism>